<proteinExistence type="predicted"/>
<reference evidence="4" key="1">
    <citation type="submission" date="2025-08" db="UniProtKB">
        <authorList>
            <consortium name="RefSeq"/>
        </authorList>
    </citation>
    <scope>IDENTIFICATION</scope>
</reference>
<dbReference type="Proteomes" id="UP000504612">
    <property type="component" value="Unplaced"/>
</dbReference>
<dbReference type="GO" id="GO:0003714">
    <property type="term" value="F:transcription corepressor activity"/>
    <property type="evidence" value="ECO:0007669"/>
    <property type="project" value="InterPro"/>
</dbReference>
<dbReference type="RefSeq" id="XP_026549609.1">
    <property type="nucleotide sequence ID" value="XM_026693824.1"/>
</dbReference>
<accession>A0A6J1WAV8</accession>
<feature type="domain" description="FHA" evidence="2">
    <location>
        <begin position="1"/>
        <end position="47"/>
    </location>
</feature>
<organism evidence="3 4">
    <name type="scientific">Notechis scutatus</name>
    <name type="common">mainland tiger snake</name>
    <dbReference type="NCBI Taxonomy" id="8663"/>
    <lineage>
        <taxon>Eukaryota</taxon>
        <taxon>Metazoa</taxon>
        <taxon>Chordata</taxon>
        <taxon>Craniata</taxon>
        <taxon>Vertebrata</taxon>
        <taxon>Euteleostomi</taxon>
        <taxon>Lepidosauria</taxon>
        <taxon>Squamata</taxon>
        <taxon>Bifurcata</taxon>
        <taxon>Unidentata</taxon>
        <taxon>Episquamata</taxon>
        <taxon>Toxicofera</taxon>
        <taxon>Serpentes</taxon>
        <taxon>Colubroidea</taxon>
        <taxon>Elapidae</taxon>
        <taxon>Hydrophiinae</taxon>
        <taxon>Notechis</taxon>
    </lineage>
</organism>
<protein>
    <submittedName>
        <fullName evidence="4">PHD finger protein 12-like</fullName>
    </submittedName>
</protein>
<dbReference type="InterPro" id="IPR000253">
    <property type="entry name" value="FHA_dom"/>
</dbReference>
<dbReference type="GeneID" id="113431512"/>
<dbReference type="InterPro" id="IPR008984">
    <property type="entry name" value="SMAD_FHA_dom_sf"/>
</dbReference>
<dbReference type="InterPro" id="IPR042163">
    <property type="entry name" value="PHF12"/>
</dbReference>
<dbReference type="SUPFAM" id="SSF49879">
    <property type="entry name" value="SMAD/FHA domain"/>
    <property type="match status" value="1"/>
</dbReference>
<dbReference type="PANTHER" id="PTHR46309:SF1">
    <property type="entry name" value="PHD FINGER PROTEIN 12"/>
    <property type="match status" value="1"/>
</dbReference>
<evidence type="ECO:0000313" key="3">
    <source>
        <dbReference type="Proteomes" id="UP000504612"/>
    </source>
</evidence>
<feature type="region of interest" description="Disordered" evidence="1">
    <location>
        <begin position="174"/>
        <end position="194"/>
    </location>
</feature>
<dbReference type="GO" id="GO:0070822">
    <property type="term" value="C:Sin3-type complex"/>
    <property type="evidence" value="ECO:0007669"/>
    <property type="project" value="TreeGrafter"/>
</dbReference>
<dbReference type="AlphaFoldDB" id="A0A6J1WAV8"/>
<evidence type="ECO:0000259" key="2">
    <source>
        <dbReference type="PROSITE" id="PS50006"/>
    </source>
</evidence>
<dbReference type="KEGG" id="nss:113431512"/>
<sequence length="194" mass="20894">MDVCLTNYGHCNYVSGKHACIFYDENTKHYELLNYSEHGTTVDNVLYSCDFSEKAAFVPPSSMVAKVQSVIKRHKNRKLAEEEPVPLLPAPPSEETAAMRAQAQGQPQPPCGCRASSSSLIGGSGAGWEGTALLHHGSYIKLGCLQFVFSITEFATKPPKVDAAVAAFAPETDLEEKLSPRGHQAAALQSNSVP</sequence>
<name>A0A6J1WAV8_9SAUR</name>
<dbReference type="PROSITE" id="PS50006">
    <property type="entry name" value="FHA_DOMAIN"/>
    <property type="match status" value="1"/>
</dbReference>
<dbReference type="GO" id="GO:0000122">
    <property type="term" value="P:negative regulation of transcription by RNA polymerase II"/>
    <property type="evidence" value="ECO:0007669"/>
    <property type="project" value="TreeGrafter"/>
</dbReference>
<evidence type="ECO:0000313" key="4">
    <source>
        <dbReference type="RefSeq" id="XP_026549609.1"/>
    </source>
</evidence>
<gene>
    <name evidence="4" type="primary">LOC113431512</name>
</gene>
<evidence type="ECO:0000256" key="1">
    <source>
        <dbReference type="SAM" id="MobiDB-lite"/>
    </source>
</evidence>
<dbReference type="PANTHER" id="PTHR46309">
    <property type="entry name" value="PHD FINGER PROTEIN 12"/>
    <property type="match status" value="1"/>
</dbReference>
<keyword evidence="3" id="KW-1185">Reference proteome</keyword>